<dbReference type="PANTHER" id="PTHR43072:SF23">
    <property type="entry name" value="UPF0039 PROTEIN C11D3.02C"/>
    <property type="match status" value="1"/>
</dbReference>
<keyword evidence="2" id="KW-0012">Acyltransferase</keyword>
<keyword evidence="5" id="KW-1185">Reference proteome</keyword>
<evidence type="ECO:0000313" key="4">
    <source>
        <dbReference type="EMBL" id="GAA3925518.1"/>
    </source>
</evidence>
<protein>
    <submittedName>
        <fullName evidence="4">GNAT family N-acetyltransferase</fullName>
    </submittedName>
</protein>
<comment type="caution">
    <text evidence="4">The sequence shown here is derived from an EMBL/GenBank/DDBJ whole genome shotgun (WGS) entry which is preliminary data.</text>
</comment>
<dbReference type="CDD" id="cd04301">
    <property type="entry name" value="NAT_SF"/>
    <property type="match status" value="1"/>
</dbReference>
<dbReference type="RefSeq" id="WP_344759798.1">
    <property type="nucleotide sequence ID" value="NZ_BAAAZU010000010.1"/>
</dbReference>
<organism evidence="4 5">
    <name type="scientific">Luteimonas lutimaris</name>
    <dbReference type="NCBI Taxonomy" id="698645"/>
    <lineage>
        <taxon>Bacteria</taxon>
        <taxon>Pseudomonadati</taxon>
        <taxon>Pseudomonadota</taxon>
        <taxon>Gammaproteobacteria</taxon>
        <taxon>Lysobacterales</taxon>
        <taxon>Lysobacteraceae</taxon>
        <taxon>Luteimonas</taxon>
    </lineage>
</organism>
<gene>
    <name evidence="4" type="ORF">GCM10022229_19460</name>
</gene>
<proteinExistence type="predicted"/>
<evidence type="ECO:0000256" key="1">
    <source>
        <dbReference type="ARBA" id="ARBA00022679"/>
    </source>
</evidence>
<accession>A0ABP7ML50</accession>
<dbReference type="InterPro" id="IPR016181">
    <property type="entry name" value="Acyl_CoA_acyltransferase"/>
</dbReference>
<dbReference type="InterPro" id="IPR000182">
    <property type="entry name" value="GNAT_dom"/>
</dbReference>
<evidence type="ECO:0000259" key="3">
    <source>
        <dbReference type="PROSITE" id="PS51186"/>
    </source>
</evidence>
<dbReference type="Pfam" id="PF13420">
    <property type="entry name" value="Acetyltransf_4"/>
    <property type="match status" value="1"/>
</dbReference>
<dbReference type="Proteomes" id="UP001501727">
    <property type="component" value="Unassembled WGS sequence"/>
</dbReference>
<keyword evidence="1" id="KW-0808">Transferase</keyword>
<name>A0ABP7ML50_9GAMM</name>
<dbReference type="EMBL" id="BAAAZU010000010">
    <property type="protein sequence ID" value="GAA3925518.1"/>
    <property type="molecule type" value="Genomic_DNA"/>
</dbReference>
<dbReference type="PANTHER" id="PTHR43072">
    <property type="entry name" value="N-ACETYLTRANSFERASE"/>
    <property type="match status" value="1"/>
</dbReference>
<evidence type="ECO:0000256" key="2">
    <source>
        <dbReference type="ARBA" id="ARBA00023315"/>
    </source>
</evidence>
<dbReference type="Gene3D" id="3.40.630.30">
    <property type="match status" value="1"/>
</dbReference>
<sequence>MDIRNATGDDAAAIAAIYNPYIANTCATFETDAVSAHDMRARIAEAGDSQLPWLVATDRGSIVGYAYASRWKGRCAYRHSAESTVYLNQSSRGQGIGRALYTELVDRLRVRGIHAVIGGIALPNDASIALHERLGFEKVAHFKQVGFKQDHWIDVGYWQLLLNEPRGQAA</sequence>
<reference evidence="5" key="1">
    <citation type="journal article" date="2019" name="Int. J. Syst. Evol. Microbiol.">
        <title>The Global Catalogue of Microorganisms (GCM) 10K type strain sequencing project: providing services to taxonomists for standard genome sequencing and annotation.</title>
        <authorList>
            <consortium name="The Broad Institute Genomics Platform"/>
            <consortium name="The Broad Institute Genome Sequencing Center for Infectious Disease"/>
            <person name="Wu L."/>
            <person name="Ma J."/>
        </authorList>
    </citation>
    <scope>NUCLEOTIDE SEQUENCE [LARGE SCALE GENOMIC DNA]</scope>
    <source>
        <strain evidence="5">JCM 16916</strain>
    </source>
</reference>
<dbReference type="NCBIfam" id="NF040504">
    <property type="entry name" value="resist_ArsN1b"/>
    <property type="match status" value="1"/>
</dbReference>
<feature type="domain" description="N-acetyltransferase" evidence="3">
    <location>
        <begin position="1"/>
        <end position="163"/>
    </location>
</feature>
<dbReference type="PROSITE" id="PS51186">
    <property type="entry name" value="GNAT"/>
    <property type="match status" value="1"/>
</dbReference>
<evidence type="ECO:0000313" key="5">
    <source>
        <dbReference type="Proteomes" id="UP001501727"/>
    </source>
</evidence>
<dbReference type="SUPFAM" id="SSF55729">
    <property type="entry name" value="Acyl-CoA N-acyltransferases (Nat)"/>
    <property type="match status" value="1"/>
</dbReference>